<keyword evidence="2" id="KW-1185">Reference proteome</keyword>
<reference evidence="1 2" key="1">
    <citation type="submission" date="2018-01" db="EMBL/GenBank/DDBJ databases">
        <title>Complete and assembled Genome of Pantoea gaviniae DSM22758T.</title>
        <authorList>
            <person name="Stevens M.J.A."/>
            <person name="Zurfluh K."/>
            <person name="Stephan R."/>
        </authorList>
    </citation>
    <scope>NUCLEOTIDE SEQUENCE [LARGE SCALE GENOMIC DNA]</scope>
    <source>
        <strain evidence="1 2">DSM 22758</strain>
    </source>
</reference>
<protein>
    <submittedName>
        <fullName evidence="1">Protein ninH</fullName>
    </submittedName>
</protein>
<organism evidence="1 2">
    <name type="scientific">Mixta gaviniae</name>
    <dbReference type="NCBI Taxonomy" id="665914"/>
    <lineage>
        <taxon>Bacteria</taxon>
        <taxon>Pseudomonadati</taxon>
        <taxon>Pseudomonadota</taxon>
        <taxon>Gammaproteobacteria</taxon>
        <taxon>Enterobacterales</taxon>
        <taxon>Erwiniaceae</taxon>
        <taxon>Mixta</taxon>
    </lineage>
</organism>
<dbReference type="Proteomes" id="UP000238365">
    <property type="component" value="Chromosome"/>
</dbReference>
<dbReference type="AlphaFoldDB" id="A0A1X1EEK0"/>
<dbReference type="InterPro" id="IPR010454">
    <property type="entry name" value="Phage_NinH"/>
</dbReference>
<gene>
    <name evidence="1" type="ORF">C2E15_15015</name>
</gene>
<dbReference type="EMBL" id="CP026377">
    <property type="protein sequence ID" value="AUX94256.1"/>
    <property type="molecule type" value="Genomic_DNA"/>
</dbReference>
<sequence length="71" mass="8037">MNATIQTIPELLVTNRGNLSDLARQLNSNRRTVRKYARDFNATQHAIVNGVLMVFRGQLGAHKREGKCDKE</sequence>
<dbReference type="OrthoDB" id="8480794at2"/>
<proteinExistence type="predicted"/>
<accession>A0A1X1EEK0</accession>
<evidence type="ECO:0000313" key="1">
    <source>
        <dbReference type="EMBL" id="AUX94256.1"/>
    </source>
</evidence>
<name>A0A1X1EEK0_9GAMM</name>
<dbReference type="KEGG" id="pgz:C2E15_15015"/>
<dbReference type="RefSeq" id="WP_104958088.1">
    <property type="nucleotide sequence ID" value="NZ_CP026377.1"/>
</dbReference>
<evidence type="ECO:0000313" key="2">
    <source>
        <dbReference type="Proteomes" id="UP000238365"/>
    </source>
</evidence>
<dbReference type="Pfam" id="PF06322">
    <property type="entry name" value="Phage_NinH"/>
    <property type="match status" value="1"/>
</dbReference>